<organism evidence="2 3">
    <name type="scientific">Saprolegnia diclina (strain VS20)</name>
    <dbReference type="NCBI Taxonomy" id="1156394"/>
    <lineage>
        <taxon>Eukaryota</taxon>
        <taxon>Sar</taxon>
        <taxon>Stramenopiles</taxon>
        <taxon>Oomycota</taxon>
        <taxon>Saprolegniomycetes</taxon>
        <taxon>Saprolegniales</taxon>
        <taxon>Saprolegniaceae</taxon>
        <taxon>Saprolegnia</taxon>
    </lineage>
</organism>
<protein>
    <submittedName>
        <fullName evidence="2">Uncharacterized protein</fullName>
    </submittedName>
</protein>
<gene>
    <name evidence="2" type="ORF">SDRG_07518</name>
</gene>
<accession>T0RRY9</accession>
<evidence type="ECO:0000256" key="1">
    <source>
        <dbReference type="SAM" id="MobiDB-lite"/>
    </source>
</evidence>
<dbReference type="AlphaFoldDB" id="T0RRY9"/>
<dbReference type="OrthoDB" id="10510165at2759"/>
<dbReference type="Proteomes" id="UP000030762">
    <property type="component" value="Unassembled WGS sequence"/>
</dbReference>
<sequence length="92" mass="9306">MCDEIIMGCCAAIFCSSGSSKQASQTTTRPVDETPAVPIVVSPVPVVSTTSPLHPSVPDIAAASAKSPLNAAKDEGTSSSTTLHVHLVDGND</sequence>
<dbReference type="RefSeq" id="XP_008611577.1">
    <property type="nucleotide sequence ID" value="XM_008613355.1"/>
</dbReference>
<reference evidence="2 3" key="1">
    <citation type="submission" date="2012-04" db="EMBL/GenBank/DDBJ databases">
        <title>The Genome Sequence of Saprolegnia declina VS20.</title>
        <authorList>
            <consortium name="The Broad Institute Genome Sequencing Platform"/>
            <person name="Russ C."/>
            <person name="Nusbaum C."/>
            <person name="Tyler B."/>
            <person name="van West P."/>
            <person name="Dieguez-Uribeondo J."/>
            <person name="de Bruijn I."/>
            <person name="Tripathy S."/>
            <person name="Jiang R."/>
            <person name="Young S.K."/>
            <person name="Zeng Q."/>
            <person name="Gargeya S."/>
            <person name="Fitzgerald M."/>
            <person name="Haas B."/>
            <person name="Abouelleil A."/>
            <person name="Alvarado L."/>
            <person name="Arachchi H.M."/>
            <person name="Berlin A."/>
            <person name="Chapman S.B."/>
            <person name="Goldberg J."/>
            <person name="Griggs A."/>
            <person name="Gujja S."/>
            <person name="Hansen M."/>
            <person name="Howarth C."/>
            <person name="Imamovic A."/>
            <person name="Larimer J."/>
            <person name="McCowen C."/>
            <person name="Montmayeur A."/>
            <person name="Murphy C."/>
            <person name="Neiman D."/>
            <person name="Pearson M."/>
            <person name="Priest M."/>
            <person name="Roberts A."/>
            <person name="Saif S."/>
            <person name="Shea T."/>
            <person name="Sisk P."/>
            <person name="Sykes S."/>
            <person name="Wortman J."/>
            <person name="Nusbaum C."/>
            <person name="Birren B."/>
        </authorList>
    </citation>
    <scope>NUCLEOTIDE SEQUENCE [LARGE SCALE GENOMIC DNA]</scope>
    <source>
        <strain evidence="2 3">VS20</strain>
    </source>
</reference>
<proteinExistence type="predicted"/>
<dbReference type="VEuPathDB" id="FungiDB:SDRG_07518"/>
<evidence type="ECO:0000313" key="2">
    <source>
        <dbReference type="EMBL" id="EQC35293.1"/>
    </source>
</evidence>
<name>T0RRY9_SAPDV</name>
<evidence type="ECO:0000313" key="3">
    <source>
        <dbReference type="Proteomes" id="UP000030762"/>
    </source>
</evidence>
<feature type="region of interest" description="Disordered" evidence="1">
    <location>
        <begin position="67"/>
        <end position="92"/>
    </location>
</feature>
<dbReference type="GeneID" id="19948245"/>
<dbReference type="EMBL" id="JH767152">
    <property type="protein sequence ID" value="EQC35293.1"/>
    <property type="molecule type" value="Genomic_DNA"/>
</dbReference>
<keyword evidence="3" id="KW-1185">Reference proteome</keyword>
<dbReference type="InParanoid" id="T0RRY9"/>